<organism evidence="12 13">
    <name type="scientific">Sphingomonas limnosediminicola</name>
    <dbReference type="NCBI Taxonomy" id="940133"/>
    <lineage>
        <taxon>Bacteria</taxon>
        <taxon>Pseudomonadati</taxon>
        <taxon>Pseudomonadota</taxon>
        <taxon>Alphaproteobacteria</taxon>
        <taxon>Sphingomonadales</taxon>
        <taxon>Sphingomonadaceae</taxon>
        <taxon>Sphingomonas</taxon>
    </lineage>
</organism>
<dbReference type="Gene3D" id="3.40.1550.10">
    <property type="entry name" value="CheC-like"/>
    <property type="match status" value="1"/>
</dbReference>
<dbReference type="SUPFAM" id="SSF101801">
    <property type="entry name" value="Surface presentation of antigens (SPOA)"/>
    <property type="match status" value="1"/>
</dbReference>
<evidence type="ECO:0000256" key="8">
    <source>
        <dbReference type="ARBA" id="ARBA00023136"/>
    </source>
</evidence>
<comment type="caution">
    <text evidence="12">The sequence shown here is derived from an EMBL/GenBank/DDBJ whole genome shotgun (WGS) entry which is preliminary data.</text>
</comment>
<keyword evidence="9" id="KW-0975">Bacterial flagellum</keyword>
<feature type="domain" description="Flagellar motor switch protein FliN-like C-terminal" evidence="11">
    <location>
        <begin position="169"/>
        <end position="232"/>
    </location>
</feature>
<reference evidence="13" key="1">
    <citation type="journal article" date="2019" name="Int. J. Syst. Evol. Microbiol.">
        <title>The Global Catalogue of Microorganisms (GCM) 10K type strain sequencing project: providing services to taxonomists for standard genome sequencing and annotation.</title>
        <authorList>
            <consortium name="The Broad Institute Genomics Platform"/>
            <consortium name="The Broad Institute Genome Sequencing Center for Infectious Disease"/>
            <person name="Wu L."/>
            <person name="Ma J."/>
        </authorList>
    </citation>
    <scope>NUCLEOTIDE SEQUENCE [LARGE SCALE GENOMIC DNA]</scope>
    <source>
        <strain evidence="13">JCM 17543</strain>
    </source>
</reference>
<evidence type="ECO:0000256" key="6">
    <source>
        <dbReference type="ARBA" id="ARBA00022500"/>
    </source>
</evidence>
<protein>
    <recommendedName>
        <fullName evidence="4">Flagellar motor switch protein FliM</fullName>
    </recommendedName>
</protein>
<dbReference type="EMBL" id="BAABBM010000001">
    <property type="protein sequence ID" value="GAA3894239.1"/>
    <property type="molecule type" value="Genomic_DNA"/>
</dbReference>
<keyword evidence="7" id="KW-0283">Flagellar rotation</keyword>
<dbReference type="Pfam" id="PF01052">
    <property type="entry name" value="FliMN_C"/>
    <property type="match status" value="1"/>
</dbReference>
<dbReference type="PANTHER" id="PTHR30034:SF6">
    <property type="entry name" value="YOP PROTEINS TRANSLOCATION PROTEIN Q"/>
    <property type="match status" value="1"/>
</dbReference>
<dbReference type="InterPro" id="IPR036429">
    <property type="entry name" value="SpoA-like_sf"/>
</dbReference>
<evidence type="ECO:0000313" key="12">
    <source>
        <dbReference type="EMBL" id="GAA3894239.1"/>
    </source>
</evidence>
<evidence type="ECO:0000256" key="9">
    <source>
        <dbReference type="ARBA" id="ARBA00023143"/>
    </source>
</evidence>
<keyword evidence="8" id="KW-0472">Membrane</keyword>
<accession>A0ABP7L5F4</accession>
<evidence type="ECO:0000256" key="2">
    <source>
        <dbReference type="ARBA" id="ARBA00004202"/>
    </source>
</evidence>
<name>A0ABP7L5F4_9SPHN</name>
<evidence type="ECO:0000256" key="5">
    <source>
        <dbReference type="ARBA" id="ARBA00022475"/>
    </source>
</evidence>
<comment type="subcellular location">
    <subcellularLocation>
        <location evidence="1">Bacterial flagellum basal body</location>
    </subcellularLocation>
    <subcellularLocation>
        <location evidence="2">Cell membrane</location>
        <topology evidence="2">Peripheral membrane protein</topology>
    </subcellularLocation>
</comment>
<dbReference type="Gene3D" id="2.30.330.10">
    <property type="entry name" value="SpoA-like"/>
    <property type="match status" value="1"/>
</dbReference>
<evidence type="ECO:0000313" key="13">
    <source>
        <dbReference type="Proteomes" id="UP001500827"/>
    </source>
</evidence>
<evidence type="ECO:0000256" key="10">
    <source>
        <dbReference type="ARBA" id="ARBA00025044"/>
    </source>
</evidence>
<gene>
    <name evidence="12" type="ORF">GCM10022276_11800</name>
</gene>
<comment type="similarity">
    <text evidence="3">Belongs to the FliM family.</text>
</comment>
<keyword evidence="5" id="KW-1003">Cell membrane</keyword>
<dbReference type="RefSeq" id="WP_344698755.1">
    <property type="nucleotide sequence ID" value="NZ_BAABBM010000001.1"/>
</dbReference>
<evidence type="ECO:0000256" key="1">
    <source>
        <dbReference type="ARBA" id="ARBA00004117"/>
    </source>
</evidence>
<sequence>MAARAHVALTPVRLEKTPTSEGLAVQRIRLEPLKGTAELMISRVSVMRLVDLYYGGAGTEVLERERLSPTEARFFQRIASAFCALLGAAWQPFAQIRAALDDDAGPTDGPVAIQVFSVTLDGHAPFEIECRFPIAMLEALPGLQSATPATGEELADESWQARLMDCALDVSFPVRAVFAQPELPLARLMNLRAGDVIPVCLPAQIDLLIAGLRFARGSAGESGGRAAVCIEHL</sequence>
<dbReference type="InterPro" id="IPR028976">
    <property type="entry name" value="CheC-like_sf"/>
</dbReference>
<evidence type="ECO:0000256" key="4">
    <source>
        <dbReference type="ARBA" id="ARBA00021898"/>
    </source>
</evidence>
<dbReference type="InterPro" id="IPR001543">
    <property type="entry name" value="FliN-like_C"/>
</dbReference>
<keyword evidence="6" id="KW-0145">Chemotaxis</keyword>
<dbReference type="PANTHER" id="PTHR30034">
    <property type="entry name" value="FLAGELLAR MOTOR SWITCH PROTEIN FLIM"/>
    <property type="match status" value="1"/>
</dbReference>
<evidence type="ECO:0000256" key="7">
    <source>
        <dbReference type="ARBA" id="ARBA00022779"/>
    </source>
</evidence>
<comment type="function">
    <text evidence="10">FliM is one of three proteins (FliG, FliN, FliM) that forms the rotor-mounted switch complex (C ring), located at the base of the basal body. This complex interacts with the CheY and CheZ chemotaxis proteins, in addition to contacting components of the motor that determine the direction of flagellar rotation.</text>
</comment>
<keyword evidence="13" id="KW-1185">Reference proteome</keyword>
<evidence type="ECO:0000256" key="3">
    <source>
        <dbReference type="ARBA" id="ARBA00011049"/>
    </source>
</evidence>
<dbReference type="Proteomes" id="UP001500827">
    <property type="component" value="Unassembled WGS sequence"/>
</dbReference>
<evidence type="ECO:0000259" key="11">
    <source>
        <dbReference type="Pfam" id="PF01052"/>
    </source>
</evidence>
<proteinExistence type="inferred from homology"/>